<dbReference type="InterPro" id="IPR027417">
    <property type="entry name" value="P-loop_NTPase"/>
</dbReference>
<dbReference type="NCBIfam" id="TIGR01007">
    <property type="entry name" value="eps_fam"/>
    <property type="match status" value="1"/>
</dbReference>
<proteinExistence type="inferred from homology"/>
<comment type="similarity">
    <text evidence="3">Belongs to the CpsD/CapB family.</text>
</comment>
<keyword evidence="15" id="KW-0829">Tyrosine-protein kinase</keyword>
<feature type="region of interest" description="Disordered" evidence="17">
    <location>
        <begin position="471"/>
        <end position="490"/>
    </location>
</feature>
<reference evidence="21" key="1">
    <citation type="submission" date="2023-11" db="EMBL/GenBank/DDBJ databases">
        <title>Scrofimicrobium hongkongense sp. nov., isolated from a patient with peritonitis.</title>
        <authorList>
            <person name="Lao H.Y."/>
            <person name="Wong A.Y.P."/>
            <person name="Ng T.L."/>
            <person name="Wong R.Y.L."/>
            <person name="Yau M.C.Y."/>
            <person name="Lam J.Y.W."/>
            <person name="Siu G.K.H."/>
        </authorList>
    </citation>
    <scope>NUCLEOTIDE SEQUENCE</scope>
    <source>
        <strain evidence="21">R131</strain>
    </source>
</reference>
<keyword evidence="8 21" id="KW-0808">Transferase</keyword>
<evidence type="ECO:0000256" key="9">
    <source>
        <dbReference type="ARBA" id="ARBA00022692"/>
    </source>
</evidence>
<dbReference type="FunFam" id="3.40.50.300:FF:000527">
    <property type="entry name" value="Tyrosine-protein kinase etk"/>
    <property type="match status" value="1"/>
</dbReference>
<organism evidence="21">
    <name type="scientific">Scrofimicrobium appendicitidis</name>
    <dbReference type="NCBI Taxonomy" id="3079930"/>
    <lineage>
        <taxon>Bacteria</taxon>
        <taxon>Bacillati</taxon>
        <taxon>Actinomycetota</taxon>
        <taxon>Actinomycetes</taxon>
        <taxon>Actinomycetales</taxon>
        <taxon>Actinomycetaceae</taxon>
        <taxon>Scrofimicrobium</taxon>
    </lineage>
</organism>
<dbReference type="InterPro" id="IPR025669">
    <property type="entry name" value="AAA_dom"/>
</dbReference>
<feature type="domain" description="Polysaccharide chain length determinant N-terminal" evidence="19">
    <location>
        <begin position="5"/>
        <end position="91"/>
    </location>
</feature>
<dbReference type="GO" id="GO:0042802">
    <property type="term" value="F:identical protein binding"/>
    <property type="evidence" value="ECO:0007669"/>
    <property type="project" value="UniProtKB-ARBA"/>
</dbReference>
<evidence type="ECO:0000259" key="19">
    <source>
        <dbReference type="Pfam" id="PF02706"/>
    </source>
</evidence>
<evidence type="ECO:0000256" key="12">
    <source>
        <dbReference type="ARBA" id="ARBA00022840"/>
    </source>
</evidence>
<evidence type="ECO:0000256" key="7">
    <source>
        <dbReference type="ARBA" id="ARBA00022519"/>
    </source>
</evidence>
<comment type="subcellular location">
    <subcellularLocation>
        <location evidence="1">Cell inner membrane</location>
        <topology evidence="1">Multi-pass membrane protein</topology>
    </subcellularLocation>
</comment>
<evidence type="ECO:0000256" key="11">
    <source>
        <dbReference type="ARBA" id="ARBA00022777"/>
    </source>
</evidence>
<evidence type="ECO:0000256" key="10">
    <source>
        <dbReference type="ARBA" id="ARBA00022741"/>
    </source>
</evidence>
<dbReference type="SUPFAM" id="SSF52540">
    <property type="entry name" value="P-loop containing nucleoside triphosphate hydrolases"/>
    <property type="match status" value="1"/>
</dbReference>
<feature type="domain" description="AAA" evidence="20">
    <location>
        <begin position="274"/>
        <end position="392"/>
    </location>
</feature>
<evidence type="ECO:0000259" key="20">
    <source>
        <dbReference type="Pfam" id="PF13614"/>
    </source>
</evidence>
<dbReference type="GO" id="GO:0004715">
    <property type="term" value="F:non-membrane spanning protein tyrosine kinase activity"/>
    <property type="evidence" value="ECO:0007669"/>
    <property type="project" value="UniProtKB-EC"/>
</dbReference>
<evidence type="ECO:0000256" key="2">
    <source>
        <dbReference type="ARBA" id="ARBA00006683"/>
    </source>
</evidence>
<dbReference type="Pfam" id="PF13614">
    <property type="entry name" value="AAA_31"/>
    <property type="match status" value="1"/>
</dbReference>
<dbReference type="GO" id="GO:0005886">
    <property type="term" value="C:plasma membrane"/>
    <property type="evidence" value="ECO:0007669"/>
    <property type="project" value="UniProtKB-SubCell"/>
</dbReference>
<dbReference type="AlphaFoldDB" id="A0AAU7VB04"/>
<evidence type="ECO:0000256" key="15">
    <source>
        <dbReference type="ARBA" id="ARBA00023137"/>
    </source>
</evidence>
<evidence type="ECO:0000256" key="13">
    <source>
        <dbReference type="ARBA" id="ARBA00022989"/>
    </source>
</evidence>
<evidence type="ECO:0000256" key="16">
    <source>
        <dbReference type="ARBA" id="ARBA00051245"/>
    </source>
</evidence>
<gene>
    <name evidence="21" type="ORF">SAC06_03020</name>
</gene>
<dbReference type="GO" id="GO:0005524">
    <property type="term" value="F:ATP binding"/>
    <property type="evidence" value="ECO:0007669"/>
    <property type="project" value="UniProtKB-KW"/>
</dbReference>
<dbReference type="InterPro" id="IPR050445">
    <property type="entry name" value="Bact_polysacc_biosynth/exp"/>
</dbReference>
<evidence type="ECO:0000256" key="6">
    <source>
        <dbReference type="ARBA" id="ARBA00022475"/>
    </source>
</evidence>
<feature type="transmembrane region" description="Helical" evidence="18">
    <location>
        <begin position="180"/>
        <end position="201"/>
    </location>
</feature>
<evidence type="ECO:0000256" key="18">
    <source>
        <dbReference type="SAM" id="Phobius"/>
    </source>
</evidence>
<comment type="similarity">
    <text evidence="2">Belongs to the CpsC/CapA family.</text>
</comment>
<evidence type="ECO:0000256" key="14">
    <source>
        <dbReference type="ARBA" id="ARBA00023136"/>
    </source>
</evidence>
<keyword evidence="11" id="KW-0418">Kinase</keyword>
<sequence length="490" mass="52064">MGVLDYLGVLWRRRVLLVVSTLVGLLLGGFVTIMATPVYAASAQIFVTFNSDEGAGSNELVQGMTYAQRALGSYAKVGKTSVVLDQVSKQLGEDGANVDLMQAVSVGTVPDTTILQISVQHQNADLTAEIANTVASVLRDTVINNLESSDANDRARVRMEIVQPATVPSSPVAPSPARNVAFGGFAGLLVGVLVSIALGFFDQRIQTRVEVAQVTDLPLLGEIPDDPKAKTEPLLRGDEVMSLRAEPFRALRTNLQFLGVGQQVRCLMVTSSMPGEGKSTVSVNLAVMLAEAGLRVVLVDTDLRRPKLAEYVGLDGSVGLTDVLIGKTSVEDAVQRWGRHQLYVLPAGQIPPNPSELLGSSQMKDLTRVLSTHFDYVIIDSPPVLLVTDPAVVSHMCDGVVVVASSGLTKKPQLKGTLDTLAAVEAPVKGLVLTRVPTKGPGSYHYGAYSYGGYRDENTVAAPMPHTTAAPNLRDIFPPISQPPHGKASE</sequence>
<dbReference type="EMBL" id="CP138335">
    <property type="protein sequence ID" value="XBW08547.1"/>
    <property type="molecule type" value="Genomic_DNA"/>
</dbReference>
<accession>A0AAU7VB04</accession>
<dbReference type="InterPro" id="IPR003856">
    <property type="entry name" value="LPS_length_determ_N"/>
</dbReference>
<evidence type="ECO:0000313" key="21">
    <source>
        <dbReference type="EMBL" id="XBW08547.1"/>
    </source>
</evidence>
<dbReference type="PANTHER" id="PTHR32309:SF13">
    <property type="entry name" value="FERRIC ENTEROBACTIN TRANSPORT PROTEIN FEPE"/>
    <property type="match status" value="1"/>
</dbReference>
<dbReference type="CDD" id="cd05387">
    <property type="entry name" value="BY-kinase"/>
    <property type="match status" value="1"/>
</dbReference>
<keyword evidence="10" id="KW-0547">Nucleotide-binding</keyword>
<evidence type="ECO:0000256" key="3">
    <source>
        <dbReference type="ARBA" id="ARBA00007316"/>
    </source>
</evidence>
<keyword evidence="13 18" id="KW-1133">Transmembrane helix</keyword>
<keyword evidence="14 18" id="KW-0472">Membrane</keyword>
<evidence type="ECO:0000256" key="5">
    <source>
        <dbReference type="ARBA" id="ARBA00011903"/>
    </source>
</evidence>
<protein>
    <recommendedName>
        <fullName evidence="5">non-specific protein-tyrosine kinase</fullName>
        <ecNumber evidence="5">2.7.10.2</ecNumber>
    </recommendedName>
</protein>
<evidence type="ECO:0000256" key="8">
    <source>
        <dbReference type="ARBA" id="ARBA00022679"/>
    </source>
</evidence>
<dbReference type="RefSeq" id="WP_350258747.1">
    <property type="nucleotide sequence ID" value="NZ_CP138335.1"/>
</dbReference>
<comment type="catalytic activity">
    <reaction evidence="16">
        <text>L-tyrosyl-[protein] + ATP = O-phospho-L-tyrosyl-[protein] + ADP + H(+)</text>
        <dbReference type="Rhea" id="RHEA:10596"/>
        <dbReference type="Rhea" id="RHEA-COMP:10136"/>
        <dbReference type="Rhea" id="RHEA-COMP:20101"/>
        <dbReference type="ChEBI" id="CHEBI:15378"/>
        <dbReference type="ChEBI" id="CHEBI:30616"/>
        <dbReference type="ChEBI" id="CHEBI:46858"/>
        <dbReference type="ChEBI" id="CHEBI:61978"/>
        <dbReference type="ChEBI" id="CHEBI:456216"/>
        <dbReference type="EC" id="2.7.10.2"/>
    </reaction>
</comment>
<evidence type="ECO:0000256" key="1">
    <source>
        <dbReference type="ARBA" id="ARBA00004429"/>
    </source>
</evidence>
<dbReference type="EC" id="2.7.10.2" evidence="5"/>
<keyword evidence="7" id="KW-0997">Cell inner membrane</keyword>
<dbReference type="Pfam" id="PF02706">
    <property type="entry name" value="Wzz"/>
    <property type="match status" value="1"/>
</dbReference>
<comment type="similarity">
    <text evidence="4">Belongs to the etk/wzc family.</text>
</comment>
<keyword evidence="12" id="KW-0067">ATP-binding</keyword>
<dbReference type="KEGG" id="sapp:SAC06_03020"/>
<dbReference type="InterPro" id="IPR005702">
    <property type="entry name" value="Wzc-like_C"/>
</dbReference>
<evidence type="ECO:0000256" key="4">
    <source>
        <dbReference type="ARBA" id="ARBA00008883"/>
    </source>
</evidence>
<dbReference type="Gene3D" id="3.40.50.300">
    <property type="entry name" value="P-loop containing nucleotide triphosphate hydrolases"/>
    <property type="match status" value="1"/>
</dbReference>
<name>A0AAU7VB04_9ACTO</name>
<keyword evidence="9 18" id="KW-0812">Transmembrane</keyword>
<dbReference type="PANTHER" id="PTHR32309">
    <property type="entry name" value="TYROSINE-PROTEIN KINASE"/>
    <property type="match status" value="1"/>
</dbReference>
<evidence type="ECO:0000256" key="17">
    <source>
        <dbReference type="SAM" id="MobiDB-lite"/>
    </source>
</evidence>
<keyword evidence="6" id="KW-1003">Cell membrane</keyword>